<accession>A0A178Y8H7</accession>
<sequence length="82" mass="9375">MPRVVGPNIRSNPQVDRWPECQRAIQDEFEILTGIAENAGWSWQEIVLALMELTEAYALAMRSDEAAAEGEPHLRMRTRTLH</sequence>
<dbReference type="AlphaFoldDB" id="A0A178Y8H7"/>
<dbReference type="RefSeq" id="WP_066875728.1">
    <property type="nucleotide sequence ID" value="NZ_LNQB01000076.1"/>
</dbReference>
<keyword evidence="2" id="KW-1185">Reference proteome</keyword>
<dbReference type="EMBL" id="LNQB01000076">
    <property type="protein sequence ID" value="OAP43811.1"/>
    <property type="molecule type" value="Genomic_DNA"/>
</dbReference>
<reference evidence="1 2" key="1">
    <citation type="submission" date="2015-11" db="EMBL/GenBank/DDBJ databases">
        <title>Ensifer anhuiense sp. nov., an effective nitrogen fixation bacterium with Glycine soja.</title>
        <authorList>
            <person name="Yan H."/>
            <person name="Chen W."/>
        </authorList>
    </citation>
    <scope>NUCLEOTIDE SEQUENCE [LARGE SCALE GENOMIC DNA]</scope>
    <source>
        <strain evidence="1 2">LMG 7837</strain>
    </source>
</reference>
<gene>
    <name evidence="1" type="ORF">ATB98_07940</name>
</gene>
<evidence type="ECO:0000313" key="1">
    <source>
        <dbReference type="EMBL" id="OAP43811.1"/>
    </source>
</evidence>
<proteinExistence type="predicted"/>
<name>A0A178Y8H7_SINSA</name>
<evidence type="ECO:0000313" key="2">
    <source>
        <dbReference type="Proteomes" id="UP000078507"/>
    </source>
</evidence>
<dbReference type="OrthoDB" id="7774794at2"/>
<dbReference type="Proteomes" id="UP000078507">
    <property type="component" value="Unassembled WGS sequence"/>
</dbReference>
<protein>
    <submittedName>
        <fullName evidence="1">Uncharacterized protein</fullName>
    </submittedName>
</protein>
<dbReference type="STRING" id="36856.ATB98_07940"/>
<comment type="caution">
    <text evidence="1">The sequence shown here is derived from an EMBL/GenBank/DDBJ whole genome shotgun (WGS) entry which is preliminary data.</text>
</comment>
<organism evidence="1 2">
    <name type="scientific">Sinorhizobium saheli</name>
    <dbReference type="NCBI Taxonomy" id="36856"/>
    <lineage>
        <taxon>Bacteria</taxon>
        <taxon>Pseudomonadati</taxon>
        <taxon>Pseudomonadota</taxon>
        <taxon>Alphaproteobacteria</taxon>
        <taxon>Hyphomicrobiales</taxon>
        <taxon>Rhizobiaceae</taxon>
        <taxon>Sinorhizobium/Ensifer group</taxon>
        <taxon>Sinorhizobium</taxon>
    </lineage>
</organism>